<organism evidence="1 2">
    <name type="scientific">Enterococcus faecium 505</name>
    <dbReference type="NCBI Taxonomy" id="1134806"/>
    <lineage>
        <taxon>Bacteria</taxon>
        <taxon>Bacillati</taxon>
        <taxon>Bacillota</taxon>
        <taxon>Bacilli</taxon>
        <taxon>Lactobacillales</taxon>
        <taxon>Enterococcaceae</taxon>
        <taxon>Enterococcus</taxon>
    </lineage>
</organism>
<evidence type="ECO:0000313" key="1">
    <source>
        <dbReference type="EMBL" id="EJY45466.1"/>
    </source>
</evidence>
<dbReference type="HOGENOM" id="CLU_3117499_0_0_9"/>
<comment type="caution">
    <text evidence="1">The sequence shown here is derived from an EMBL/GenBank/DDBJ whole genome shotgun (WGS) entry which is preliminary data.</text>
</comment>
<dbReference type="AlphaFoldDB" id="J6Y6B3"/>
<protein>
    <submittedName>
        <fullName evidence="1">Uncharacterized protein</fullName>
    </submittedName>
</protein>
<proteinExistence type="predicted"/>
<dbReference type="EMBL" id="AMBL01000049">
    <property type="protein sequence ID" value="EJY45466.1"/>
    <property type="molecule type" value="Genomic_DNA"/>
</dbReference>
<reference evidence="1 2" key="1">
    <citation type="submission" date="2012-04" db="EMBL/GenBank/DDBJ databases">
        <authorList>
            <person name="Weinstock G."/>
            <person name="Sodergren E."/>
            <person name="Lobos E.A."/>
            <person name="Fulton L."/>
            <person name="Fulton R."/>
            <person name="Courtney L."/>
            <person name="Fronick C."/>
            <person name="O'Laughlin M."/>
            <person name="Godfrey J."/>
            <person name="Wilson R.M."/>
            <person name="Miner T."/>
            <person name="Farmer C."/>
            <person name="Delehaunty K."/>
            <person name="Cordes M."/>
            <person name="Minx P."/>
            <person name="Tomlinson C."/>
            <person name="Chen J."/>
            <person name="Wollam A."/>
            <person name="Pepin K.H."/>
            <person name="Bhonagiri V."/>
            <person name="Zhang X."/>
            <person name="Suruliraj S."/>
            <person name="Warren W."/>
            <person name="Mitreva M."/>
            <person name="Mardis E.R."/>
            <person name="Wilson R.K."/>
        </authorList>
    </citation>
    <scope>NUCLEOTIDE SEQUENCE [LARGE SCALE GENOMIC DNA]</scope>
    <source>
        <strain evidence="1 2">505</strain>
    </source>
</reference>
<accession>J6Y6B3</accession>
<evidence type="ECO:0000313" key="2">
    <source>
        <dbReference type="Proteomes" id="UP000006403"/>
    </source>
</evidence>
<sequence length="50" mass="5680">MLYSRNYSLIASKILKITALSSHEFILHSKNDLSLFLLIDFSGKMIVPIP</sequence>
<gene>
    <name evidence="1" type="ORF">HMPREF1348_01464</name>
</gene>
<dbReference type="Proteomes" id="UP000006403">
    <property type="component" value="Unassembled WGS sequence"/>
</dbReference>
<name>J6Y6B3_ENTFC</name>